<dbReference type="EC" id="3.1.1.4" evidence="3"/>
<comment type="cofactor">
    <cofactor evidence="1">
        <name>Ca(2+)</name>
        <dbReference type="ChEBI" id="CHEBI:29108"/>
    </cofactor>
</comment>
<accession>M1FRK7</accession>
<keyword evidence="8" id="KW-0812">Transmembrane</keyword>
<evidence type="ECO:0000313" key="11">
    <source>
        <dbReference type="EnsemblMetazoa" id="RPRC004037-PA"/>
    </source>
</evidence>
<keyword evidence="5" id="KW-0442">Lipid degradation</keyword>
<evidence type="ECO:0000256" key="7">
    <source>
        <dbReference type="ARBA" id="ARBA00029903"/>
    </source>
</evidence>
<keyword evidence="12" id="KW-1185">Reference proteome</keyword>
<comment type="subcellular location">
    <subcellularLocation>
        <location evidence="2">Secreted</location>
    </subcellularLocation>
</comment>
<keyword evidence="8" id="KW-1133">Transmembrane helix</keyword>
<evidence type="ECO:0000256" key="3">
    <source>
        <dbReference type="ARBA" id="ARBA00013278"/>
    </source>
</evidence>
<dbReference type="Proteomes" id="UP000015103">
    <property type="component" value="Unassembled WGS sequence"/>
</dbReference>
<feature type="domain" description="Phospholipase A2-like central" evidence="9">
    <location>
        <begin position="128"/>
        <end position="223"/>
    </location>
</feature>
<keyword evidence="8" id="KW-0472">Membrane</keyword>
<dbReference type="GO" id="GO:0004623">
    <property type="term" value="F:phospholipase A2 activity"/>
    <property type="evidence" value="ECO:0007669"/>
    <property type="project" value="UniProtKB-EC"/>
</dbReference>
<evidence type="ECO:0000256" key="4">
    <source>
        <dbReference type="ARBA" id="ARBA00022525"/>
    </source>
</evidence>
<evidence type="ECO:0000313" key="12">
    <source>
        <dbReference type="Proteomes" id="UP000015103"/>
    </source>
</evidence>
<name>M1FRK7_RHOPR</name>
<dbReference type="Gene3D" id="1.20.90.10">
    <property type="entry name" value="Phospholipase A2 domain"/>
    <property type="match status" value="1"/>
</dbReference>
<dbReference type="eggNOG" id="ENOG502S4FK">
    <property type="taxonomic scope" value="Eukaryota"/>
</dbReference>
<protein>
    <recommendedName>
        <fullName evidence="3">phospholipase A2</fullName>
        <ecNumber evidence="3">3.1.1.4</ecNumber>
    </recommendedName>
    <alternativeName>
        <fullName evidence="7">Phosphatidylcholine 2-acylhydrolase</fullName>
    </alternativeName>
</protein>
<reference evidence="12" key="2">
    <citation type="submission" date="2015-04" db="EMBL/GenBank/DDBJ databases">
        <authorList>
            <person name="Wilson R.K."/>
            <person name="Warren W."/>
            <person name="Dotson E."/>
            <person name="Oliveira P.L."/>
        </authorList>
    </citation>
    <scope>NUCLEOTIDE SEQUENCE</scope>
</reference>
<evidence type="ECO:0000256" key="2">
    <source>
        <dbReference type="ARBA" id="ARBA00004613"/>
    </source>
</evidence>
<dbReference type="PROSITE" id="PS00118">
    <property type="entry name" value="PA2_HIS"/>
    <property type="match status" value="1"/>
</dbReference>
<dbReference type="AlphaFoldDB" id="M1FRK7"/>
<proteinExistence type="evidence at transcript level"/>
<dbReference type="InterPro" id="IPR016090">
    <property type="entry name" value="PLA2-like_dom"/>
</dbReference>
<dbReference type="GO" id="GO:0005576">
    <property type="term" value="C:extracellular region"/>
    <property type="evidence" value="ECO:0007669"/>
    <property type="project" value="UniProtKB-SubCell"/>
</dbReference>
<sequence length="238" mass="27008">MLSTLKWYIFIFGELLLIGASVGQSARSYKGYSGFRVSDSSKLLIFHHEQTIAVVELLHKKMFVGCELIEVLDKEVKEQALNDLRKAIGRKAKEITFQQMMDLMHACAHLPNQKTELQGRERDVNPLILEGTNWCGAGDIALNYYDLGSDAIVDKCCRTHDLCPKKVRSRSTDYGVVNNSSFMTMSHCNCDNKFFYCLKRTKTSVADVMGKIYFNILRPKCLAGDGKQLRAVESRNNY</sequence>
<dbReference type="EMBL" id="ACPB03024123">
    <property type="status" value="NOT_ANNOTATED_CDS"/>
    <property type="molecule type" value="Genomic_DNA"/>
</dbReference>
<evidence type="ECO:0000256" key="6">
    <source>
        <dbReference type="ARBA" id="ARBA00023098"/>
    </source>
</evidence>
<dbReference type="GO" id="GO:0016042">
    <property type="term" value="P:lipid catabolic process"/>
    <property type="evidence" value="ECO:0007669"/>
    <property type="project" value="UniProtKB-KW"/>
</dbReference>
<evidence type="ECO:0000313" key="10">
    <source>
        <dbReference type="EMBL" id="AFR90181.1"/>
    </source>
</evidence>
<evidence type="ECO:0000256" key="1">
    <source>
        <dbReference type="ARBA" id="ARBA00001913"/>
    </source>
</evidence>
<feature type="transmembrane region" description="Helical" evidence="8">
    <location>
        <begin position="6"/>
        <end position="26"/>
    </location>
</feature>
<gene>
    <name evidence="10" type="primary">PLA2</name>
</gene>
<evidence type="ECO:0000256" key="5">
    <source>
        <dbReference type="ARBA" id="ARBA00022963"/>
    </source>
</evidence>
<dbReference type="OMA" id="VRQMKTY"/>
<dbReference type="Pfam" id="PF05826">
    <property type="entry name" value="Phospholip_A2_2"/>
    <property type="match status" value="1"/>
</dbReference>
<dbReference type="HOGENOM" id="CLU_076699_0_0_1"/>
<dbReference type="GO" id="GO:0006644">
    <property type="term" value="P:phospholipid metabolic process"/>
    <property type="evidence" value="ECO:0007669"/>
    <property type="project" value="InterPro"/>
</dbReference>
<keyword evidence="4" id="KW-0964">Secreted</keyword>
<dbReference type="STRING" id="13249.M1FRK7"/>
<dbReference type="EMBL" id="JQ670894">
    <property type="protein sequence ID" value="AFR90181.1"/>
    <property type="molecule type" value="mRNA"/>
</dbReference>
<evidence type="ECO:0000256" key="8">
    <source>
        <dbReference type="SAM" id="Phobius"/>
    </source>
</evidence>
<evidence type="ECO:0000259" key="9">
    <source>
        <dbReference type="Pfam" id="PF05826"/>
    </source>
</evidence>
<dbReference type="GO" id="GO:0050482">
    <property type="term" value="P:arachidonate secretion"/>
    <property type="evidence" value="ECO:0007669"/>
    <property type="project" value="InterPro"/>
</dbReference>
<reference evidence="10" key="1">
    <citation type="submission" date="2013-04" db="EMBL/GenBank/DDBJ databases">
        <title>Identification and cloning of one phospholipase A2 transcript in the Chagas disease vector Rhodnius prolixus.</title>
        <authorList>
            <person name="Defferrari M.S."/>
            <person name="Fernandes C.L."/>
            <person name="Orchard I."/>
            <person name="Carlini C.R."/>
        </authorList>
    </citation>
    <scope>NUCLEOTIDE SEQUENCE</scope>
</reference>
<dbReference type="InterPro" id="IPR036444">
    <property type="entry name" value="PLipase_A2_dom_sf"/>
</dbReference>
<dbReference type="SUPFAM" id="SSF48619">
    <property type="entry name" value="Phospholipase A2, PLA2"/>
    <property type="match status" value="1"/>
</dbReference>
<organism evidence="10">
    <name type="scientific">Rhodnius prolixus</name>
    <name type="common">Triatomid bug</name>
    <dbReference type="NCBI Taxonomy" id="13249"/>
    <lineage>
        <taxon>Eukaryota</taxon>
        <taxon>Metazoa</taxon>
        <taxon>Ecdysozoa</taxon>
        <taxon>Arthropoda</taxon>
        <taxon>Hexapoda</taxon>
        <taxon>Insecta</taxon>
        <taxon>Pterygota</taxon>
        <taxon>Neoptera</taxon>
        <taxon>Paraneoptera</taxon>
        <taxon>Hemiptera</taxon>
        <taxon>Heteroptera</taxon>
        <taxon>Panheteroptera</taxon>
        <taxon>Cimicomorpha</taxon>
        <taxon>Reduviidae</taxon>
        <taxon>Triatominae</taxon>
        <taxon>Rhodnius</taxon>
    </lineage>
</organism>
<dbReference type="InterPro" id="IPR033113">
    <property type="entry name" value="PLA2_histidine"/>
</dbReference>
<dbReference type="VEuPathDB" id="VectorBase:RPRC004037"/>
<dbReference type="PANTHER" id="PTHR12253">
    <property type="entry name" value="RH14732P"/>
    <property type="match status" value="1"/>
</dbReference>
<dbReference type="EnsemblMetazoa" id="RPRC004037-RA">
    <property type="protein sequence ID" value="RPRC004037-PA"/>
    <property type="gene ID" value="RPRC004037"/>
</dbReference>
<reference evidence="11" key="3">
    <citation type="submission" date="2015-05" db="UniProtKB">
        <authorList>
            <consortium name="EnsemblMetazoa"/>
        </authorList>
    </citation>
    <scope>IDENTIFICATION</scope>
</reference>
<keyword evidence="6" id="KW-0443">Lipid metabolism</keyword>